<dbReference type="Proteomes" id="UP000706525">
    <property type="component" value="Unassembled WGS sequence"/>
</dbReference>
<reference evidence="1 2" key="1">
    <citation type="submission" date="2021-08" db="EMBL/GenBank/DDBJ databases">
        <authorList>
            <person name="Peeters C."/>
        </authorList>
    </citation>
    <scope>NUCLEOTIDE SEQUENCE [LARGE SCALE GENOMIC DNA]</scope>
    <source>
        <strain evidence="1 2">LMG 32289</strain>
    </source>
</reference>
<name>A0ABN7ZMU1_9BURK</name>
<protein>
    <recommendedName>
        <fullName evidence="3">DUF2188 domain-containing protein</fullName>
    </recommendedName>
</protein>
<keyword evidence="2" id="KW-1185">Reference proteome</keyword>
<accession>A0ABN7ZMU1</accession>
<evidence type="ECO:0008006" key="3">
    <source>
        <dbReference type="Google" id="ProtNLM"/>
    </source>
</evidence>
<sequence length="67" mass="7230">MEATLHVMPYGSGWDVIHEGARYAESHHATLAEAIAAGKRRARLTKVELLVHGSDGKVRASSYATVV</sequence>
<gene>
    <name evidence="1" type="ORF">LMG32289_05928</name>
</gene>
<organism evidence="1 2">
    <name type="scientific">Cupriavidus pampae</name>
    <dbReference type="NCBI Taxonomy" id="659251"/>
    <lineage>
        <taxon>Bacteria</taxon>
        <taxon>Pseudomonadati</taxon>
        <taxon>Pseudomonadota</taxon>
        <taxon>Betaproteobacteria</taxon>
        <taxon>Burkholderiales</taxon>
        <taxon>Burkholderiaceae</taxon>
        <taxon>Cupriavidus</taxon>
    </lineage>
</organism>
<dbReference type="InterPro" id="IPR018691">
    <property type="entry name" value="DUF2188"/>
</dbReference>
<evidence type="ECO:0000313" key="1">
    <source>
        <dbReference type="EMBL" id="CAG9185352.1"/>
    </source>
</evidence>
<evidence type="ECO:0000313" key="2">
    <source>
        <dbReference type="Proteomes" id="UP000706525"/>
    </source>
</evidence>
<dbReference type="EMBL" id="CAJZAG010000014">
    <property type="protein sequence ID" value="CAG9185352.1"/>
    <property type="molecule type" value="Genomic_DNA"/>
</dbReference>
<comment type="caution">
    <text evidence="1">The sequence shown here is derived from an EMBL/GenBank/DDBJ whole genome shotgun (WGS) entry which is preliminary data.</text>
</comment>
<proteinExistence type="predicted"/>
<dbReference type="Pfam" id="PF09954">
    <property type="entry name" value="DUF2188"/>
    <property type="match status" value="1"/>
</dbReference>